<evidence type="ECO:0000313" key="2">
    <source>
        <dbReference type="EMBL" id="MEV0967831.1"/>
    </source>
</evidence>
<dbReference type="EMBL" id="JBFALK010000002">
    <property type="protein sequence ID" value="MEV0967831.1"/>
    <property type="molecule type" value="Genomic_DNA"/>
</dbReference>
<gene>
    <name evidence="2" type="ORF">AB0I59_04290</name>
</gene>
<dbReference type="RefSeq" id="WP_358129883.1">
    <property type="nucleotide sequence ID" value="NZ_JBFALK010000002.1"/>
</dbReference>
<reference evidence="2 3" key="1">
    <citation type="submission" date="2024-06" db="EMBL/GenBank/DDBJ databases">
        <title>The Natural Products Discovery Center: Release of the First 8490 Sequenced Strains for Exploring Actinobacteria Biosynthetic Diversity.</title>
        <authorList>
            <person name="Kalkreuter E."/>
            <person name="Kautsar S.A."/>
            <person name="Yang D."/>
            <person name="Bader C.D."/>
            <person name="Teijaro C.N."/>
            <person name="Fluegel L."/>
            <person name="Davis C.M."/>
            <person name="Simpson J.R."/>
            <person name="Lauterbach L."/>
            <person name="Steele A.D."/>
            <person name="Gui C."/>
            <person name="Meng S."/>
            <person name="Li G."/>
            <person name="Viehrig K."/>
            <person name="Ye F."/>
            <person name="Su P."/>
            <person name="Kiefer A.F."/>
            <person name="Nichols A."/>
            <person name="Cepeda A.J."/>
            <person name="Yan W."/>
            <person name="Fan B."/>
            <person name="Jiang Y."/>
            <person name="Adhikari A."/>
            <person name="Zheng C.-J."/>
            <person name="Schuster L."/>
            <person name="Cowan T.M."/>
            <person name="Smanski M.J."/>
            <person name="Chevrette M.G."/>
            <person name="De Carvalho L.P.S."/>
            <person name="Shen B."/>
        </authorList>
    </citation>
    <scope>NUCLEOTIDE SEQUENCE [LARGE SCALE GENOMIC DNA]</scope>
    <source>
        <strain evidence="2 3">NPDC050100</strain>
    </source>
</reference>
<keyword evidence="1" id="KW-0472">Membrane</keyword>
<organism evidence="2 3">
    <name type="scientific">Microtetraspora glauca</name>
    <dbReference type="NCBI Taxonomy" id="1996"/>
    <lineage>
        <taxon>Bacteria</taxon>
        <taxon>Bacillati</taxon>
        <taxon>Actinomycetota</taxon>
        <taxon>Actinomycetes</taxon>
        <taxon>Streptosporangiales</taxon>
        <taxon>Streptosporangiaceae</taxon>
        <taxon>Microtetraspora</taxon>
    </lineage>
</organism>
<feature type="transmembrane region" description="Helical" evidence="1">
    <location>
        <begin position="77"/>
        <end position="98"/>
    </location>
</feature>
<protein>
    <submittedName>
        <fullName evidence="2">DUF1772 domain-containing protein</fullName>
    </submittedName>
</protein>
<proteinExistence type="predicted"/>
<dbReference type="Pfam" id="PF08592">
    <property type="entry name" value="Anthrone_oxy"/>
    <property type="match status" value="1"/>
</dbReference>
<keyword evidence="1" id="KW-0812">Transmembrane</keyword>
<dbReference type="Proteomes" id="UP001551675">
    <property type="component" value="Unassembled WGS sequence"/>
</dbReference>
<feature type="transmembrane region" description="Helical" evidence="1">
    <location>
        <begin position="6"/>
        <end position="33"/>
    </location>
</feature>
<keyword evidence="3" id="KW-1185">Reference proteome</keyword>
<sequence>MIPELLEVIALITSGVVAGVLFAVAVSVLPALFALPAGRYIETHRLLGKGYHPTMPIVVNVAMVADLWLGLMPGDRLPRTLFVVAGVLLLASQFVSHLGNVPINRRVKAVDPEAVPEGWQDPRPLWRGWHMLRTSLALVALAANAVAVVLS</sequence>
<feature type="transmembrane region" description="Helical" evidence="1">
    <location>
        <begin position="54"/>
        <end position="71"/>
    </location>
</feature>
<accession>A0ABV3G8S3</accession>
<dbReference type="InterPro" id="IPR013901">
    <property type="entry name" value="Anthrone_oxy"/>
</dbReference>
<keyword evidence="1" id="KW-1133">Transmembrane helix</keyword>
<comment type="caution">
    <text evidence="2">The sequence shown here is derived from an EMBL/GenBank/DDBJ whole genome shotgun (WGS) entry which is preliminary data.</text>
</comment>
<name>A0ABV3G8S3_MICGL</name>
<evidence type="ECO:0000313" key="3">
    <source>
        <dbReference type="Proteomes" id="UP001551675"/>
    </source>
</evidence>
<evidence type="ECO:0000256" key="1">
    <source>
        <dbReference type="SAM" id="Phobius"/>
    </source>
</evidence>